<dbReference type="EMBL" id="JABEXW010001366">
    <property type="protein sequence ID" value="KAF4944253.1"/>
    <property type="molecule type" value="Genomic_DNA"/>
</dbReference>
<sequence>MSTADTEKLYGVIARGNKVEGDGFDIDKDLWEFRIQGIDEALGRMQNCVHSKMQWTRDFKIDRGKRRITLNPNIGRHGFEEACDKALARLCVRNSHLFPSFGRWSVKAEYLREIVPLHHSDPRRYRLSIPLPLRALFGALTVGVHLNVYTVKQSAAGEVVDRIWVSHRAKGPEISYSGMLDQFVAGGVELADMQFNDIVPCWALYREAAEEAGLFVDLGTVHLCNLLKHAGSDCSIYNTRRVFGTDKDGKVKVIGNANQVSAITFYDYKDQQDGKEQ</sequence>
<reference evidence="1" key="1">
    <citation type="journal article" date="2020" name="BMC Genomics">
        <title>Correction to: Identification and distribution of gene clusters required for synthesis of sphingolipid metabolism inhibitors in diverse species of the filamentous fungus Fusarium.</title>
        <authorList>
            <person name="Kim H.S."/>
            <person name="Lohmar J.M."/>
            <person name="Busman M."/>
            <person name="Brown D.W."/>
            <person name="Naumann T.A."/>
            <person name="Divon H.H."/>
            <person name="Lysoe E."/>
            <person name="Uhlig S."/>
            <person name="Proctor R.H."/>
        </authorList>
    </citation>
    <scope>NUCLEOTIDE SEQUENCE</scope>
    <source>
        <strain evidence="1">NRRL 20472</strain>
    </source>
</reference>
<evidence type="ECO:0000313" key="2">
    <source>
        <dbReference type="Proteomes" id="UP000622797"/>
    </source>
</evidence>
<reference evidence="1" key="2">
    <citation type="submission" date="2020-05" db="EMBL/GenBank/DDBJ databases">
        <authorList>
            <person name="Kim H.-S."/>
            <person name="Proctor R.H."/>
            <person name="Brown D.W."/>
        </authorList>
    </citation>
    <scope>NUCLEOTIDE SEQUENCE</scope>
    <source>
        <strain evidence="1">NRRL 20472</strain>
    </source>
</reference>
<organism evidence="1 2">
    <name type="scientific">Fusarium sarcochroum</name>
    <dbReference type="NCBI Taxonomy" id="1208366"/>
    <lineage>
        <taxon>Eukaryota</taxon>
        <taxon>Fungi</taxon>
        <taxon>Dikarya</taxon>
        <taxon>Ascomycota</taxon>
        <taxon>Pezizomycotina</taxon>
        <taxon>Sordariomycetes</taxon>
        <taxon>Hypocreomycetidae</taxon>
        <taxon>Hypocreales</taxon>
        <taxon>Nectriaceae</taxon>
        <taxon>Fusarium</taxon>
        <taxon>Fusarium lateritium species complex</taxon>
    </lineage>
</organism>
<name>A0A8H4WMV0_9HYPO</name>
<gene>
    <name evidence="1" type="ORF">FSARC_14720</name>
</gene>
<feature type="non-terminal residue" evidence="1">
    <location>
        <position position="277"/>
    </location>
</feature>
<evidence type="ECO:0008006" key="3">
    <source>
        <dbReference type="Google" id="ProtNLM"/>
    </source>
</evidence>
<evidence type="ECO:0000313" key="1">
    <source>
        <dbReference type="EMBL" id="KAF4944253.1"/>
    </source>
</evidence>
<dbReference type="OrthoDB" id="10261522at2759"/>
<dbReference type="Gene3D" id="3.90.79.10">
    <property type="entry name" value="Nucleoside Triphosphate Pyrophosphohydrolase"/>
    <property type="match status" value="1"/>
</dbReference>
<accession>A0A8H4WMV0</accession>
<proteinExistence type="predicted"/>
<dbReference type="SUPFAM" id="SSF55811">
    <property type="entry name" value="Nudix"/>
    <property type="match status" value="1"/>
</dbReference>
<keyword evidence="2" id="KW-1185">Reference proteome</keyword>
<comment type="caution">
    <text evidence="1">The sequence shown here is derived from an EMBL/GenBank/DDBJ whole genome shotgun (WGS) entry which is preliminary data.</text>
</comment>
<dbReference type="AlphaFoldDB" id="A0A8H4WMV0"/>
<protein>
    <recommendedName>
        <fullName evidence="3">Nudix hydrolase domain-containing protein</fullName>
    </recommendedName>
</protein>
<dbReference type="Proteomes" id="UP000622797">
    <property type="component" value="Unassembled WGS sequence"/>
</dbReference>
<dbReference type="InterPro" id="IPR015797">
    <property type="entry name" value="NUDIX_hydrolase-like_dom_sf"/>
</dbReference>